<dbReference type="EMBL" id="ARYC01004743">
    <property type="protein sequence ID" value="KEJ82755.1"/>
    <property type="molecule type" value="Genomic_DNA"/>
</dbReference>
<dbReference type="Proteomes" id="UP000053232">
    <property type="component" value="Unassembled WGS sequence"/>
</dbReference>
<gene>
    <name evidence="1" type="ORF">OXYTRIMIC_540</name>
</gene>
<evidence type="ECO:0000313" key="2">
    <source>
        <dbReference type="Proteomes" id="UP000053232"/>
    </source>
</evidence>
<comment type="caution">
    <text evidence="1">The sequence shown here is derived from an EMBL/GenBank/DDBJ whole genome shotgun (WGS) entry which is preliminary data.</text>
</comment>
<dbReference type="AlphaFoldDB" id="A0A073HZR9"/>
<proteinExistence type="predicted"/>
<reference evidence="2" key="1">
    <citation type="journal article" date="2014" name="Cell">
        <title>The Architecture of a Scrambled Genome Reveals Massive Levels of Genomic Rearrangement during Development.</title>
        <authorList>
            <person name="Chen X."/>
            <person name="Bracht J.R."/>
            <person name="Goldman A.D."/>
            <person name="Dolzhenko E."/>
            <person name="Clay D.M."/>
            <person name="Swart E.C."/>
            <person name="Perlman D.H."/>
            <person name="Doak T.G."/>
            <person name="Stuart A."/>
            <person name="Amemiya C.T."/>
            <person name="Sebra R.P."/>
            <person name="Landweber L.F."/>
        </authorList>
    </citation>
    <scope>NUCLEOTIDE SEQUENCE [LARGE SCALE GENOMIC DNA]</scope>
    <source>
        <strain evidence="2">JRB310</strain>
    </source>
</reference>
<organism evidence="1 2">
    <name type="scientific">Oxytricha trifallax</name>
    <dbReference type="NCBI Taxonomy" id="1172189"/>
    <lineage>
        <taxon>Eukaryota</taxon>
        <taxon>Sar</taxon>
        <taxon>Alveolata</taxon>
        <taxon>Ciliophora</taxon>
        <taxon>Intramacronucleata</taxon>
        <taxon>Spirotrichea</taxon>
        <taxon>Stichotrichia</taxon>
        <taxon>Sporadotrichida</taxon>
        <taxon>Oxytrichidae</taxon>
        <taxon>Oxytrichinae</taxon>
        <taxon>Oxytricha</taxon>
    </lineage>
</organism>
<sequence>MKKLNYQRERKPTKDQTTFKSLGLQEQIELLKLENGILCKQKIQSELKKCFFTKQSVWTRVKQSKKEIQKLKLVSLNQTNPRK</sequence>
<accession>A0A073HZR9</accession>
<protein>
    <submittedName>
        <fullName evidence="1">Uncharacterized protein</fullName>
    </submittedName>
</protein>
<name>A0A073HZR9_9SPIT</name>
<evidence type="ECO:0000313" key="1">
    <source>
        <dbReference type="EMBL" id="KEJ82755.1"/>
    </source>
</evidence>
<keyword evidence="2" id="KW-1185">Reference proteome</keyword>